<evidence type="ECO:0000313" key="2">
    <source>
        <dbReference type="Proteomes" id="UP000075886"/>
    </source>
</evidence>
<protein>
    <submittedName>
        <fullName evidence="1">Uncharacterized protein</fullName>
    </submittedName>
</protein>
<proteinExistence type="predicted"/>
<dbReference type="AlphaFoldDB" id="A0A182QS72"/>
<reference evidence="1" key="2">
    <citation type="submission" date="2020-05" db="UniProtKB">
        <authorList>
            <consortium name="EnsemblMetazoa"/>
        </authorList>
    </citation>
    <scope>IDENTIFICATION</scope>
    <source>
        <strain evidence="1">FAR1</strain>
    </source>
</reference>
<dbReference type="STRING" id="69004.A0A182QS72"/>
<dbReference type="EMBL" id="AXCN02000971">
    <property type="status" value="NOT_ANNOTATED_CDS"/>
    <property type="molecule type" value="Genomic_DNA"/>
</dbReference>
<dbReference type="VEuPathDB" id="VectorBase:AFAF015798"/>
<name>A0A182QS72_9DIPT</name>
<organism evidence="1 2">
    <name type="scientific">Anopheles farauti</name>
    <dbReference type="NCBI Taxonomy" id="69004"/>
    <lineage>
        <taxon>Eukaryota</taxon>
        <taxon>Metazoa</taxon>
        <taxon>Ecdysozoa</taxon>
        <taxon>Arthropoda</taxon>
        <taxon>Hexapoda</taxon>
        <taxon>Insecta</taxon>
        <taxon>Pterygota</taxon>
        <taxon>Neoptera</taxon>
        <taxon>Endopterygota</taxon>
        <taxon>Diptera</taxon>
        <taxon>Nematocera</taxon>
        <taxon>Culicoidea</taxon>
        <taxon>Culicidae</taxon>
        <taxon>Anophelinae</taxon>
        <taxon>Anopheles</taxon>
    </lineage>
</organism>
<evidence type="ECO:0000313" key="1">
    <source>
        <dbReference type="EnsemblMetazoa" id="AFAF015798-PA"/>
    </source>
</evidence>
<dbReference type="EnsemblMetazoa" id="AFAF015798-RA">
    <property type="protein sequence ID" value="AFAF015798-PA"/>
    <property type="gene ID" value="AFAF015798"/>
</dbReference>
<sequence>MRYNQHTGDVMMLTMATNAEETINAENLLQHPNAKEWLIAAAKSDYQLLAKLSTEHPNLVKLQMGQPSRRRTSRARNVILQLARMASGFTDKFSGTEHRLRRQSVGQITRQSHANCTISQCLNHHKHIRWTAAGQGRDGIHHRFRDFLAGAHGLEECLRHLAIVVRSGGPFNVHRSSGSHECRGIGHHSYYTGRRFHSRNVTPIAIDMNSLPALAGRTACKTLETTVGLTEMKTISEPLTTGRFSTYVLAPNDLNASILAWSEG</sequence>
<keyword evidence="2" id="KW-1185">Reference proteome</keyword>
<reference evidence="2" key="1">
    <citation type="submission" date="2014-01" db="EMBL/GenBank/DDBJ databases">
        <title>The Genome Sequence of Anopheles farauti FAR1 (V2).</title>
        <authorList>
            <consortium name="The Broad Institute Genomics Platform"/>
            <person name="Neafsey D.E."/>
            <person name="Besansky N."/>
            <person name="Howell P."/>
            <person name="Walton C."/>
            <person name="Young S.K."/>
            <person name="Zeng Q."/>
            <person name="Gargeya S."/>
            <person name="Fitzgerald M."/>
            <person name="Haas B."/>
            <person name="Abouelleil A."/>
            <person name="Allen A.W."/>
            <person name="Alvarado L."/>
            <person name="Arachchi H.M."/>
            <person name="Berlin A.M."/>
            <person name="Chapman S.B."/>
            <person name="Gainer-Dewar J."/>
            <person name="Goldberg J."/>
            <person name="Griggs A."/>
            <person name="Gujja S."/>
            <person name="Hansen M."/>
            <person name="Howarth C."/>
            <person name="Imamovic A."/>
            <person name="Ireland A."/>
            <person name="Larimer J."/>
            <person name="McCowan C."/>
            <person name="Murphy C."/>
            <person name="Pearson M."/>
            <person name="Poon T.W."/>
            <person name="Priest M."/>
            <person name="Roberts A."/>
            <person name="Saif S."/>
            <person name="Shea T."/>
            <person name="Sisk P."/>
            <person name="Sykes S."/>
            <person name="Wortman J."/>
            <person name="Nusbaum C."/>
            <person name="Birren B."/>
        </authorList>
    </citation>
    <scope>NUCLEOTIDE SEQUENCE [LARGE SCALE GENOMIC DNA]</scope>
    <source>
        <strain evidence="2">FAR1</strain>
    </source>
</reference>
<dbReference type="Proteomes" id="UP000075886">
    <property type="component" value="Unassembled WGS sequence"/>
</dbReference>
<accession>A0A182QS72</accession>